<evidence type="ECO:0000313" key="3">
    <source>
        <dbReference type="Proteomes" id="UP000176221"/>
    </source>
</evidence>
<organism evidence="2 3">
    <name type="scientific">Candidatus Taylorbacteria bacterium RIFCSPLOWO2_01_FULL_45_15b</name>
    <dbReference type="NCBI Taxonomy" id="1802319"/>
    <lineage>
        <taxon>Bacteria</taxon>
        <taxon>Candidatus Tayloriibacteriota</taxon>
    </lineage>
</organism>
<feature type="transmembrane region" description="Helical" evidence="1">
    <location>
        <begin position="56"/>
        <end position="76"/>
    </location>
</feature>
<protein>
    <submittedName>
        <fullName evidence="2">Uncharacterized protein</fullName>
    </submittedName>
</protein>
<accession>A0A1G2NHA3</accession>
<feature type="transmembrane region" description="Helical" evidence="1">
    <location>
        <begin position="25"/>
        <end position="44"/>
    </location>
</feature>
<name>A0A1G2NHA3_9BACT</name>
<keyword evidence="1" id="KW-0472">Membrane</keyword>
<proteinExistence type="predicted"/>
<dbReference type="STRING" id="1802319.A2928_03725"/>
<sequence>MATWVLWGILDALTLWSVREQEGNWPILALYVLGNISVSIALLYTRQFSWTSFENFIVFLVLGCLVFRHFGGPIWLTGAGTTAVALATLPQIRDSWIKPNPETVSIWWGFTIANVLSFLGGKDWSIEERLYPGVCVVLCLTLVIANKRHKKNPGI</sequence>
<evidence type="ECO:0000313" key="2">
    <source>
        <dbReference type="EMBL" id="OHA34712.1"/>
    </source>
</evidence>
<evidence type="ECO:0000256" key="1">
    <source>
        <dbReference type="SAM" id="Phobius"/>
    </source>
</evidence>
<dbReference type="Proteomes" id="UP000176221">
    <property type="component" value="Unassembled WGS sequence"/>
</dbReference>
<comment type="caution">
    <text evidence="2">The sequence shown here is derived from an EMBL/GenBank/DDBJ whole genome shotgun (WGS) entry which is preliminary data.</text>
</comment>
<dbReference type="AlphaFoldDB" id="A0A1G2NHA3"/>
<gene>
    <name evidence="2" type="ORF">A2928_03725</name>
</gene>
<reference evidence="2 3" key="1">
    <citation type="journal article" date="2016" name="Nat. Commun.">
        <title>Thousands of microbial genomes shed light on interconnected biogeochemical processes in an aquifer system.</title>
        <authorList>
            <person name="Anantharaman K."/>
            <person name="Brown C.T."/>
            <person name="Hug L.A."/>
            <person name="Sharon I."/>
            <person name="Castelle C.J."/>
            <person name="Probst A.J."/>
            <person name="Thomas B.C."/>
            <person name="Singh A."/>
            <person name="Wilkins M.J."/>
            <person name="Karaoz U."/>
            <person name="Brodie E.L."/>
            <person name="Williams K.H."/>
            <person name="Hubbard S.S."/>
            <person name="Banfield J.F."/>
        </authorList>
    </citation>
    <scope>NUCLEOTIDE SEQUENCE [LARGE SCALE GENOMIC DNA]</scope>
</reference>
<keyword evidence="1" id="KW-0812">Transmembrane</keyword>
<dbReference type="EMBL" id="MHRX01000008">
    <property type="protein sequence ID" value="OHA34712.1"/>
    <property type="molecule type" value="Genomic_DNA"/>
</dbReference>
<keyword evidence="1" id="KW-1133">Transmembrane helix</keyword>